<dbReference type="Proteomes" id="UP000435357">
    <property type="component" value="Unassembled WGS sequence"/>
</dbReference>
<accession>A0A6N6M9E1</accession>
<evidence type="ECO:0000256" key="1">
    <source>
        <dbReference type="SAM" id="SignalP"/>
    </source>
</evidence>
<dbReference type="AlphaFoldDB" id="A0A6N6M9E1"/>
<name>A0A6N6M9E1_9FLAO</name>
<dbReference type="EMBL" id="WACR01000004">
    <property type="protein sequence ID" value="KAB1064832.1"/>
    <property type="molecule type" value="Genomic_DNA"/>
</dbReference>
<evidence type="ECO:0000313" key="3">
    <source>
        <dbReference type="Proteomes" id="UP000435357"/>
    </source>
</evidence>
<feature type="chain" id="PRO_5026786571" description="Outer membrane beta-barrel protein" evidence="1">
    <location>
        <begin position="18"/>
        <end position="201"/>
    </location>
</feature>
<comment type="caution">
    <text evidence="2">The sequence shown here is derived from an EMBL/GenBank/DDBJ whole genome shotgun (WGS) entry which is preliminary data.</text>
</comment>
<proteinExistence type="predicted"/>
<protein>
    <recommendedName>
        <fullName evidence="4">Outer membrane beta-barrel protein</fullName>
    </recommendedName>
</protein>
<dbReference type="OrthoDB" id="362712at2"/>
<evidence type="ECO:0008006" key="4">
    <source>
        <dbReference type="Google" id="ProtNLM"/>
    </source>
</evidence>
<keyword evidence="1" id="KW-0732">Signal</keyword>
<sequence>MRNFVLVLLAVCSSALAFSGNNLYDLEKKRIGLAFEITKYPHSFGYGGKLNAPFFDFERMRTTFKVHHLQFKNSEYSSETSSFQSAEVGTVGIVSQLDSPFRFYGEGGLSFLIAPDLTTTPFNVGGYGLFGCEVITSSDEREFPPITYFIEMGAHGNTGKIEKKLPKQDRQFQIASGLSIKLGVNFNFSWDKITPQKSPNS</sequence>
<feature type="signal peptide" evidence="1">
    <location>
        <begin position="1"/>
        <end position="17"/>
    </location>
</feature>
<reference evidence="2 3" key="1">
    <citation type="submission" date="2019-09" db="EMBL/GenBank/DDBJ databases">
        <title>Genomes of Cryomorphaceae.</title>
        <authorList>
            <person name="Bowman J.P."/>
        </authorList>
    </citation>
    <scope>NUCLEOTIDE SEQUENCE [LARGE SCALE GENOMIC DNA]</scope>
    <source>
        <strain evidence="2 3">KCTC 52047</strain>
    </source>
</reference>
<gene>
    <name evidence="2" type="ORF">F3059_05610</name>
</gene>
<organism evidence="2 3">
    <name type="scientific">Salibacter halophilus</name>
    <dbReference type="NCBI Taxonomy" id="1803916"/>
    <lineage>
        <taxon>Bacteria</taxon>
        <taxon>Pseudomonadati</taxon>
        <taxon>Bacteroidota</taxon>
        <taxon>Flavobacteriia</taxon>
        <taxon>Flavobacteriales</taxon>
        <taxon>Salibacteraceae</taxon>
        <taxon>Salibacter</taxon>
    </lineage>
</organism>
<evidence type="ECO:0000313" key="2">
    <source>
        <dbReference type="EMBL" id="KAB1064832.1"/>
    </source>
</evidence>
<keyword evidence="3" id="KW-1185">Reference proteome</keyword>
<dbReference type="RefSeq" id="WP_151167152.1">
    <property type="nucleotide sequence ID" value="NZ_WACR01000004.1"/>
</dbReference>